<dbReference type="EMBL" id="KV745731">
    <property type="protein sequence ID" value="OCK73551.1"/>
    <property type="molecule type" value="Genomic_DNA"/>
</dbReference>
<dbReference type="Gene3D" id="2.60.40.420">
    <property type="entry name" value="Cupredoxins - blue copper proteins"/>
    <property type="match status" value="3"/>
</dbReference>
<dbReference type="InterPro" id="IPR008972">
    <property type="entry name" value="Cupredoxin"/>
</dbReference>
<dbReference type="Pfam" id="PF07731">
    <property type="entry name" value="Cu-oxidase_2"/>
    <property type="match status" value="1"/>
</dbReference>
<evidence type="ECO:0000256" key="10">
    <source>
        <dbReference type="ARBA" id="ARBA00023180"/>
    </source>
</evidence>
<comment type="similarity">
    <text evidence="3">Belongs to the multicopper oxidase family.</text>
</comment>
<evidence type="ECO:0000259" key="13">
    <source>
        <dbReference type="Pfam" id="PF00394"/>
    </source>
</evidence>
<feature type="chain" id="PRO_5034185482" description="laccase" evidence="12">
    <location>
        <begin position="21"/>
        <end position="611"/>
    </location>
</feature>
<dbReference type="PROSITE" id="PS00080">
    <property type="entry name" value="MULTICOPPER_OXIDASE2"/>
    <property type="match status" value="1"/>
</dbReference>
<evidence type="ECO:0000259" key="14">
    <source>
        <dbReference type="Pfam" id="PF07731"/>
    </source>
</evidence>
<dbReference type="FunFam" id="2.60.40.420:FF:000021">
    <property type="entry name" value="Extracellular dihydrogeodin oxidase/laccase"/>
    <property type="match status" value="1"/>
</dbReference>
<dbReference type="Proteomes" id="UP000250266">
    <property type="component" value="Unassembled WGS sequence"/>
</dbReference>
<evidence type="ECO:0000313" key="17">
    <source>
        <dbReference type="Proteomes" id="UP000250266"/>
    </source>
</evidence>
<keyword evidence="17" id="KW-1185">Reference proteome</keyword>
<dbReference type="GO" id="GO:0005507">
    <property type="term" value="F:copper ion binding"/>
    <property type="evidence" value="ECO:0007669"/>
    <property type="project" value="InterPro"/>
</dbReference>
<protein>
    <recommendedName>
        <fullName evidence="4">laccase</fullName>
        <ecNumber evidence="4">1.10.3.2</ecNumber>
    </recommendedName>
</protein>
<dbReference type="FunFam" id="2.60.40.420:FF:000046">
    <property type="entry name" value="Multicopper oxidase"/>
    <property type="match status" value="1"/>
</dbReference>
<sequence length="611" mass="66573">MRFEQLVSTCLLAFASTSAALQLPADHILWGERGSAGATLVRRATTASSSSSTKATSTRVADAACTNGPLTRNCWSNGYSILTDFDAKWPTTGKTVSYNLEITNTTCNPDGNGARTCLLYNGQYPGPPIIANWGDTLQITVKNSLTGNGTGIHWHGLRQLNTNIMDGVPGMTECPLAPGDTKTYTFLCTQFGTSWYHSHYSAQYGDGAIGPIIINGPASANYDVDLGSYTINDWYYRTAYQISAITDNNLQTGSGPPPADTILINGTNKSPGGAGSYSKVTITKGKKYRLRLINTSVDNMIRVSLDSHPFSVITSDFVPIKPYSTNWLLIAIGQRYDVVFTANQTSGNYWFRAEVAADCASSNNFYGRSVFTYADATYANPTSTAATIPSVCKDETPLVPWVTNTVSSTAFVNQVTDLEVDIGVEQVTTNGQNIVVWGINLTAIDVNWEKPTLEYVKEGNTSYPSVFNLIEIPNEGTWSYWIIQETANTPVPIPHPIHLHGHDFYVLGTGSGIFDKSTSPSTLTYSNPTRRDVALLPGGGWLAIAFQTDNPGAWLMHCHIAWHISEGLGVQFLESKSTIVLPDATWETTCSNWDTYWKNPVWPKTDSGLRV</sequence>
<proteinExistence type="inferred from homology"/>
<dbReference type="Pfam" id="PF00394">
    <property type="entry name" value="Cu-oxidase"/>
    <property type="match status" value="1"/>
</dbReference>
<dbReference type="InterPro" id="IPR001117">
    <property type="entry name" value="Cu-oxidase_2nd"/>
</dbReference>
<dbReference type="OrthoDB" id="2121828at2759"/>
<dbReference type="CDD" id="cd13880">
    <property type="entry name" value="CuRO_2_MaLCC_like"/>
    <property type="match status" value="1"/>
</dbReference>
<dbReference type="InterPro" id="IPR011707">
    <property type="entry name" value="Cu-oxidase-like_N"/>
</dbReference>
<name>A0A8E2DXL0_9PEZI</name>
<reference evidence="16 17" key="1">
    <citation type="journal article" date="2016" name="Nat. Commun.">
        <title>Ectomycorrhizal ecology is imprinted in the genome of the dominant symbiotic fungus Cenococcum geophilum.</title>
        <authorList>
            <consortium name="DOE Joint Genome Institute"/>
            <person name="Peter M."/>
            <person name="Kohler A."/>
            <person name="Ohm R.A."/>
            <person name="Kuo A."/>
            <person name="Krutzmann J."/>
            <person name="Morin E."/>
            <person name="Arend M."/>
            <person name="Barry K.W."/>
            <person name="Binder M."/>
            <person name="Choi C."/>
            <person name="Clum A."/>
            <person name="Copeland A."/>
            <person name="Grisel N."/>
            <person name="Haridas S."/>
            <person name="Kipfer T."/>
            <person name="LaButti K."/>
            <person name="Lindquist E."/>
            <person name="Lipzen A."/>
            <person name="Maire R."/>
            <person name="Meier B."/>
            <person name="Mihaltcheva S."/>
            <person name="Molinier V."/>
            <person name="Murat C."/>
            <person name="Poggeler S."/>
            <person name="Quandt C.A."/>
            <person name="Sperisen C."/>
            <person name="Tritt A."/>
            <person name="Tisserant E."/>
            <person name="Crous P.W."/>
            <person name="Henrissat B."/>
            <person name="Nehls U."/>
            <person name="Egli S."/>
            <person name="Spatafora J.W."/>
            <person name="Grigoriev I.V."/>
            <person name="Martin F.M."/>
        </authorList>
    </citation>
    <scope>NUCLEOTIDE SEQUENCE [LARGE SCALE GENOMIC DNA]</scope>
    <source>
        <strain evidence="16 17">CBS 459.81</strain>
    </source>
</reference>
<organism evidence="16 17">
    <name type="scientific">Lepidopterella palustris CBS 459.81</name>
    <dbReference type="NCBI Taxonomy" id="1314670"/>
    <lineage>
        <taxon>Eukaryota</taxon>
        <taxon>Fungi</taxon>
        <taxon>Dikarya</taxon>
        <taxon>Ascomycota</taxon>
        <taxon>Pezizomycotina</taxon>
        <taxon>Dothideomycetes</taxon>
        <taxon>Pleosporomycetidae</taxon>
        <taxon>Mytilinidiales</taxon>
        <taxon>Argynnaceae</taxon>
        <taxon>Lepidopterella</taxon>
    </lineage>
</organism>
<evidence type="ECO:0000256" key="12">
    <source>
        <dbReference type="SAM" id="SignalP"/>
    </source>
</evidence>
<dbReference type="CDD" id="cd13901">
    <property type="entry name" value="CuRO_3_MaLCC_like"/>
    <property type="match status" value="1"/>
</dbReference>
<accession>A0A8E2DXL0</accession>
<evidence type="ECO:0000256" key="1">
    <source>
        <dbReference type="ARBA" id="ARBA00000349"/>
    </source>
</evidence>
<keyword evidence="6 12" id="KW-0732">Signal</keyword>
<dbReference type="FunFam" id="2.60.40.420:FF:000045">
    <property type="entry name" value="Laccase 2"/>
    <property type="match status" value="1"/>
</dbReference>
<keyword evidence="9" id="KW-1015">Disulfide bond</keyword>
<dbReference type="PANTHER" id="PTHR11709">
    <property type="entry name" value="MULTI-COPPER OXIDASE"/>
    <property type="match status" value="1"/>
</dbReference>
<evidence type="ECO:0000259" key="15">
    <source>
        <dbReference type="Pfam" id="PF07732"/>
    </source>
</evidence>
<dbReference type="InterPro" id="IPR002355">
    <property type="entry name" value="Cu_oxidase_Cu_BS"/>
</dbReference>
<comment type="cofactor">
    <cofactor evidence="2">
        <name>Cu cation</name>
        <dbReference type="ChEBI" id="CHEBI:23378"/>
    </cofactor>
</comment>
<comment type="catalytic activity">
    <reaction evidence="1">
        <text>4 hydroquinone + O2 = 4 benzosemiquinone + 2 H2O</text>
        <dbReference type="Rhea" id="RHEA:11276"/>
        <dbReference type="ChEBI" id="CHEBI:15377"/>
        <dbReference type="ChEBI" id="CHEBI:15379"/>
        <dbReference type="ChEBI" id="CHEBI:17594"/>
        <dbReference type="ChEBI" id="CHEBI:17977"/>
        <dbReference type="EC" id="1.10.3.2"/>
    </reaction>
</comment>
<dbReference type="SUPFAM" id="SSF49503">
    <property type="entry name" value="Cupredoxins"/>
    <property type="match status" value="3"/>
</dbReference>
<evidence type="ECO:0000256" key="11">
    <source>
        <dbReference type="ARBA" id="ARBA00023185"/>
    </source>
</evidence>
<evidence type="ECO:0000256" key="9">
    <source>
        <dbReference type="ARBA" id="ARBA00023157"/>
    </source>
</evidence>
<dbReference type="GO" id="GO:0052716">
    <property type="term" value="F:hydroquinone:oxygen oxidoreductase activity"/>
    <property type="evidence" value="ECO:0007669"/>
    <property type="project" value="UniProtKB-EC"/>
</dbReference>
<dbReference type="EC" id="1.10.3.2" evidence="4"/>
<evidence type="ECO:0000256" key="6">
    <source>
        <dbReference type="ARBA" id="ARBA00022729"/>
    </source>
</evidence>
<evidence type="ECO:0000256" key="3">
    <source>
        <dbReference type="ARBA" id="ARBA00010609"/>
    </source>
</evidence>
<dbReference type="AlphaFoldDB" id="A0A8E2DXL0"/>
<feature type="signal peptide" evidence="12">
    <location>
        <begin position="1"/>
        <end position="20"/>
    </location>
</feature>
<dbReference type="CDD" id="cd13854">
    <property type="entry name" value="CuRO_1_MaLCC_like"/>
    <property type="match status" value="1"/>
</dbReference>
<keyword evidence="10" id="KW-0325">Glycoprotein</keyword>
<dbReference type="PROSITE" id="PS00079">
    <property type="entry name" value="MULTICOPPER_OXIDASE1"/>
    <property type="match status" value="1"/>
</dbReference>
<dbReference type="InterPro" id="IPR033138">
    <property type="entry name" value="Cu_oxidase_CS"/>
</dbReference>
<dbReference type="PANTHER" id="PTHR11709:SF87">
    <property type="entry name" value="LACCASE"/>
    <property type="match status" value="1"/>
</dbReference>
<feature type="domain" description="Plastocyanin-like" evidence="13">
    <location>
        <begin position="230"/>
        <end position="374"/>
    </location>
</feature>
<dbReference type="InterPro" id="IPR011706">
    <property type="entry name" value="Cu-oxidase_C"/>
</dbReference>
<evidence type="ECO:0000256" key="4">
    <source>
        <dbReference type="ARBA" id="ARBA00012297"/>
    </source>
</evidence>
<keyword evidence="11" id="KW-0439">Lignin degradation</keyword>
<feature type="domain" description="Plastocyanin-like" evidence="15">
    <location>
        <begin position="102"/>
        <end position="218"/>
    </location>
</feature>
<evidence type="ECO:0000256" key="8">
    <source>
        <dbReference type="ARBA" id="ARBA00023008"/>
    </source>
</evidence>
<evidence type="ECO:0000313" key="16">
    <source>
        <dbReference type="EMBL" id="OCK73551.1"/>
    </source>
</evidence>
<dbReference type="GO" id="GO:0046274">
    <property type="term" value="P:lignin catabolic process"/>
    <property type="evidence" value="ECO:0007669"/>
    <property type="project" value="UniProtKB-KW"/>
</dbReference>
<evidence type="ECO:0000256" key="7">
    <source>
        <dbReference type="ARBA" id="ARBA00023002"/>
    </source>
</evidence>
<dbReference type="Pfam" id="PF07732">
    <property type="entry name" value="Cu-oxidase_3"/>
    <property type="match status" value="1"/>
</dbReference>
<feature type="domain" description="Plastocyanin-like" evidence="14">
    <location>
        <begin position="447"/>
        <end position="576"/>
    </location>
</feature>
<keyword evidence="7" id="KW-0560">Oxidoreductase</keyword>
<evidence type="ECO:0000256" key="5">
    <source>
        <dbReference type="ARBA" id="ARBA00022723"/>
    </source>
</evidence>
<keyword evidence="5" id="KW-0479">Metal-binding</keyword>
<dbReference type="InterPro" id="IPR045087">
    <property type="entry name" value="Cu-oxidase_fam"/>
</dbReference>
<gene>
    <name evidence="16" type="ORF">K432DRAFT_430529</name>
</gene>
<keyword evidence="8" id="KW-0186">Copper</keyword>
<evidence type="ECO:0000256" key="2">
    <source>
        <dbReference type="ARBA" id="ARBA00001935"/>
    </source>
</evidence>